<name>A0A1M2W4L3_TRAPU</name>
<proteinExistence type="predicted"/>
<organism evidence="2 3">
    <name type="scientific">Trametes pubescens</name>
    <name type="common">White-rot fungus</name>
    <dbReference type="NCBI Taxonomy" id="154538"/>
    <lineage>
        <taxon>Eukaryota</taxon>
        <taxon>Fungi</taxon>
        <taxon>Dikarya</taxon>
        <taxon>Basidiomycota</taxon>
        <taxon>Agaricomycotina</taxon>
        <taxon>Agaricomycetes</taxon>
        <taxon>Polyporales</taxon>
        <taxon>Polyporaceae</taxon>
        <taxon>Trametes</taxon>
    </lineage>
</organism>
<comment type="caution">
    <text evidence="2">The sequence shown here is derived from an EMBL/GenBank/DDBJ whole genome shotgun (WGS) entry which is preliminary data.</text>
</comment>
<dbReference type="AlphaFoldDB" id="A0A1M2W4L3"/>
<feature type="region of interest" description="Disordered" evidence="1">
    <location>
        <begin position="89"/>
        <end position="170"/>
    </location>
</feature>
<reference evidence="2 3" key="1">
    <citation type="submission" date="2016-10" db="EMBL/GenBank/DDBJ databases">
        <title>Genome sequence of the basidiomycete white-rot fungus Trametes pubescens.</title>
        <authorList>
            <person name="Makela M.R."/>
            <person name="Granchi Z."/>
            <person name="Peng M."/>
            <person name="De Vries R.P."/>
            <person name="Grigoriev I."/>
            <person name="Riley R."/>
            <person name="Hilden K."/>
        </authorList>
    </citation>
    <scope>NUCLEOTIDE SEQUENCE [LARGE SCALE GENOMIC DNA]</scope>
    <source>
        <strain evidence="2 3">FBCC735</strain>
    </source>
</reference>
<protein>
    <submittedName>
        <fullName evidence="2">Uncharacterized protein</fullName>
    </submittedName>
</protein>
<accession>A0A1M2W4L3</accession>
<evidence type="ECO:0000313" key="2">
    <source>
        <dbReference type="EMBL" id="OJT14700.1"/>
    </source>
</evidence>
<sequence>MEEALAWHKVFVAKRPFRVRKGAKIREEWLRRMAKEYIPDVSGDIASCIPQPSEGVIVGGAADIHDPDGVRGQAHEVSRNGRTLHDLRNTELYSPSGTGIGRKAKRSSGSVQSNGAGDFSVHQSTSSAISLRERQDRLKGINPRGAARGRRGSTRAASSRRHMRRSTSSGNEKIVGWFIGRYE</sequence>
<keyword evidence="3" id="KW-1185">Reference proteome</keyword>
<feature type="compositionally biased region" description="Polar residues" evidence="1">
    <location>
        <begin position="107"/>
        <end position="129"/>
    </location>
</feature>
<dbReference type="EMBL" id="MNAD01000252">
    <property type="protein sequence ID" value="OJT14700.1"/>
    <property type="molecule type" value="Genomic_DNA"/>
</dbReference>
<gene>
    <name evidence="2" type="ORF">TRAPUB_8753</name>
</gene>
<dbReference type="Proteomes" id="UP000184267">
    <property type="component" value="Unassembled WGS sequence"/>
</dbReference>
<feature type="compositionally biased region" description="Basic residues" evidence="1">
    <location>
        <begin position="147"/>
        <end position="165"/>
    </location>
</feature>
<evidence type="ECO:0000256" key="1">
    <source>
        <dbReference type="SAM" id="MobiDB-lite"/>
    </source>
</evidence>
<evidence type="ECO:0000313" key="3">
    <source>
        <dbReference type="Proteomes" id="UP000184267"/>
    </source>
</evidence>